<keyword evidence="3" id="KW-0732">Signal</keyword>
<reference evidence="4" key="1">
    <citation type="submission" date="2019-11" db="EMBL/GenBank/DDBJ databases">
        <title>Description of new Acetobacter species.</title>
        <authorList>
            <person name="Cleenwerck I."/>
            <person name="Sombolestani A.S."/>
        </authorList>
    </citation>
    <scope>NUCLEOTIDE SEQUENCE</scope>
    <source>
        <strain evidence="4">LMG 1626</strain>
    </source>
</reference>
<comment type="caution">
    <text evidence="4">The sequence shown here is derived from an EMBL/GenBank/DDBJ whole genome shotgun (WGS) entry which is preliminary data.</text>
</comment>
<feature type="signal peptide" evidence="3">
    <location>
        <begin position="1"/>
        <end position="20"/>
    </location>
</feature>
<feature type="chain" id="PRO_5038053701" evidence="3">
    <location>
        <begin position="21"/>
        <end position="373"/>
    </location>
</feature>
<keyword evidence="2" id="KW-0964">Secreted</keyword>
<dbReference type="InterPro" id="IPR011042">
    <property type="entry name" value="6-blade_b-propeller_TolB-like"/>
</dbReference>
<proteinExistence type="predicted"/>
<dbReference type="PANTHER" id="PTHR10009:SF18">
    <property type="entry name" value="PROTEIN YELLOW-LIKE PROTEIN"/>
    <property type="match status" value="1"/>
</dbReference>
<dbReference type="GO" id="GO:0005576">
    <property type="term" value="C:extracellular region"/>
    <property type="evidence" value="ECO:0007669"/>
    <property type="project" value="UniProtKB-SubCell"/>
</dbReference>
<evidence type="ECO:0000313" key="4">
    <source>
        <dbReference type="EMBL" id="NHO53540.1"/>
    </source>
</evidence>
<name>A0A967B4D7_9PROT</name>
<evidence type="ECO:0000256" key="2">
    <source>
        <dbReference type="ARBA" id="ARBA00022525"/>
    </source>
</evidence>
<dbReference type="Pfam" id="PF03022">
    <property type="entry name" value="MRJP"/>
    <property type="match status" value="1"/>
</dbReference>
<dbReference type="AlphaFoldDB" id="A0A967B4D7"/>
<dbReference type="Proteomes" id="UP000597459">
    <property type="component" value="Unassembled WGS sequence"/>
</dbReference>
<dbReference type="Gene3D" id="2.120.10.30">
    <property type="entry name" value="TolB, C-terminal domain"/>
    <property type="match status" value="1"/>
</dbReference>
<evidence type="ECO:0000313" key="5">
    <source>
        <dbReference type="Proteomes" id="UP000597459"/>
    </source>
</evidence>
<organism evidence="4 5">
    <name type="scientific">Acetobacter estunensis</name>
    <dbReference type="NCBI Taxonomy" id="104097"/>
    <lineage>
        <taxon>Bacteria</taxon>
        <taxon>Pseudomonadati</taxon>
        <taxon>Pseudomonadota</taxon>
        <taxon>Alphaproteobacteria</taxon>
        <taxon>Acetobacterales</taxon>
        <taxon>Acetobacteraceae</taxon>
        <taxon>Acetobacter</taxon>
    </lineage>
</organism>
<protein>
    <submittedName>
        <fullName evidence="4">Gluconolactonase</fullName>
    </submittedName>
</protein>
<comment type="subcellular location">
    <subcellularLocation>
        <location evidence="1">Secreted</location>
    </subcellularLocation>
</comment>
<dbReference type="PANTHER" id="PTHR10009">
    <property type="entry name" value="PROTEIN YELLOW-RELATED"/>
    <property type="match status" value="1"/>
</dbReference>
<gene>
    <name evidence="4" type="ORF">GOB87_06105</name>
</gene>
<dbReference type="EMBL" id="WOTH01000009">
    <property type="protein sequence ID" value="NHO53540.1"/>
    <property type="molecule type" value="Genomic_DNA"/>
</dbReference>
<dbReference type="SUPFAM" id="SSF63829">
    <property type="entry name" value="Calcium-dependent phosphotriesterase"/>
    <property type="match status" value="1"/>
</dbReference>
<keyword evidence="5" id="KW-1185">Reference proteome</keyword>
<accession>A0A967B4D7</accession>
<evidence type="ECO:0000256" key="1">
    <source>
        <dbReference type="ARBA" id="ARBA00004613"/>
    </source>
</evidence>
<evidence type="ECO:0000256" key="3">
    <source>
        <dbReference type="SAM" id="SignalP"/>
    </source>
</evidence>
<sequence>MKAGLLAASCLLSTTPAAHAADSVDHGAAPSGNVTVVARFAHAQPSGIARLPDGRVVLSFPTSAQAHPGPVLAVWHGDTKLTAFPDANAQKDLISPLGMTVDGHGRLWVIDEGSVAGQTTPQTPAIVLIDPVANRIVRRFALAAPVVRADSHINDLRVDLTHGTEGTVFISDSSQTVHPAIIVLDIASGQARRLLADDRSVSAAPGHVMEVDGKLFRYDPDHPAMPQGGINGIGLSRDSTRLFWSPFSSRRLYSAPTAVLADPDVKPADLAQAVHDEGEVGVVDGIFTATDGSFYMADEERHGITRRAPDGALTLVAHDPRLIAPDSIAPDGTSGLLMTVGQWARLPAFHNGRDMQERPYILVRITQKKLIKI</sequence>
<dbReference type="InterPro" id="IPR017996">
    <property type="entry name" value="MRJP/yellow-related"/>
</dbReference>